<proteinExistence type="predicted"/>
<organism evidence="1 2">
    <name type="scientific">Sutcliffiella cohnii</name>
    <dbReference type="NCBI Taxonomy" id="33932"/>
    <lineage>
        <taxon>Bacteria</taxon>
        <taxon>Bacillati</taxon>
        <taxon>Bacillota</taxon>
        <taxon>Bacilli</taxon>
        <taxon>Bacillales</taxon>
        <taxon>Bacillaceae</taxon>
        <taxon>Sutcliffiella</taxon>
    </lineage>
</organism>
<gene>
    <name evidence="1" type="ORF">BC6307_15230</name>
</gene>
<dbReference type="Pfam" id="PF07293">
    <property type="entry name" value="DUF1450"/>
    <property type="match status" value="1"/>
</dbReference>
<keyword evidence="2" id="KW-1185">Reference proteome</keyword>
<reference evidence="1 2" key="1">
    <citation type="submission" date="2016-12" db="EMBL/GenBank/DDBJ databases">
        <title>The whole genome sequencing and assembly of Bacillus cohnii DSM 6307T strain.</title>
        <authorList>
            <person name="Lee Y.-J."/>
            <person name="Yi H."/>
            <person name="Bahn Y.-S."/>
            <person name="Kim J.F."/>
            <person name="Lee D.-W."/>
        </authorList>
    </citation>
    <scope>NUCLEOTIDE SEQUENCE [LARGE SCALE GENOMIC DNA]</scope>
    <source>
        <strain evidence="1 2">DSM 6307</strain>
    </source>
</reference>
<evidence type="ECO:0008006" key="3">
    <source>
        <dbReference type="Google" id="ProtNLM"/>
    </source>
</evidence>
<dbReference type="RefSeq" id="WP_066419213.1">
    <property type="nucleotide sequence ID" value="NZ_CP018866.1"/>
</dbReference>
<dbReference type="KEGG" id="bcoh:BC6307_15230"/>
<dbReference type="Proteomes" id="UP000215224">
    <property type="component" value="Chromosome"/>
</dbReference>
<accession>A0A223KSW3</accession>
<name>A0A223KSW3_9BACI</name>
<dbReference type="InterPro" id="IPR009910">
    <property type="entry name" value="DUF1450"/>
</dbReference>
<evidence type="ECO:0000313" key="2">
    <source>
        <dbReference type="Proteomes" id="UP000215224"/>
    </source>
</evidence>
<protein>
    <recommendedName>
        <fullName evidence="3">DUF1450 domain-containing protein</fullName>
    </recommendedName>
</protein>
<evidence type="ECO:0000313" key="1">
    <source>
        <dbReference type="EMBL" id="AST92546.1"/>
    </source>
</evidence>
<dbReference type="EMBL" id="CP018866">
    <property type="protein sequence ID" value="AST92546.1"/>
    <property type="molecule type" value="Genomic_DNA"/>
</dbReference>
<sequence length="90" mass="10531">MKILKTLFSKTKNYDVHFCVKNIDQFFSEEELARFSSALLSKKNVHFQEYHCQNKCEECRVNPYALVNGKFIKADSPDDLLKKLLQKVEG</sequence>
<dbReference type="AlphaFoldDB" id="A0A223KSW3"/>
<dbReference type="STRING" id="1314751.GCA_001591425_03539"/>